<evidence type="ECO:0000313" key="2">
    <source>
        <dbReference type="EMBL" id="CAJ1399188.1"/>
    </source>
</evidence>
<dbReference type="EMBL" id="CAUJNA010003327">
    <property type="protein sequence ID" value="CAJ1399188.1"/>
    <property type="molecule type" value="Genomic_DNA"/>
</dbReference>
<evidence type="ECO:0000313" key="3">
    <source>
        <dbReference type="Proteomes" id="UP001178507"/>
    </source>
</evidence>
<dbReference type="InterPro" id="IPR013217">
    <property type="entry name" value="Methyltransf_12"/>
</dbReference>
<dbReference type="Proteomes" id="UP001178507">
    <property type="component" value="Unassembled WGS sequence"/>
</dbReference>
<dbReference type="SUPFAM" id="SSF53335">
    <property type="entry name" value="S-adenosyl-L-methionine-dependent methyltransferases"/>
    <property type="match status" value="1"/>
</dbReference>
<protein>
    <recommendedName>
        <fullName evidence="1">Methyltransferase type 12 domain-containing protein</fullName>
    </recommendedName>
</protein>
<keyword evidence="3" id="KW-1185">Reference proteome</keyword>
<gene>
    <name evidence="2" type="ORF">EVOR1521_LOCUS22765</name>
</gene>
<reference evidence="2" key="1">
    <citation type="submission" date="2023-08" db="EMBL/GenBank/DDBJ databases">
        <authorList>
            <person name="Chen Y."/>
            <person name="Shah S."/>
            <person name="Dougan E. K."/>
            <person name="Thang M."/>
            <person name="Chan C."/>
        </authorList>
    </citation>
    <scope>NUCLEOTIDE SEQUENCE</scope>
</reference>
<name>A0AA36NEG3_9DINO</name>
<accession>A0AA36NEG3</accession>
<dbReference type="PANTHER" id="PTHR13271">
    <property type="entry name" value="UNCHARACTERIZED PUTATIVE METHYLTRANSFERASE"/>
    <property type="match status" value="1"/>
</dbReference>
<dbReference type="InterPro" id="IPR029063">
    <property type="entry name" value="SAM-dependent_MTases_sf"/>
</dbReference>
<sequence>MRAVDIVGVAEAAGSGGLGRSLRAAKDFAAGEEAEVLRVPLRLAFLEVEDAPTQPRLAEGRLLDARRDGPRENEDELAVRLAAGRGEASVLRLDLRVGVFCRATRHRLLPSQMPNHPLFYSDESSETRVRLAWDWSFAERLVAGHLLRSAWHEVAQGWQRREKAAALGVTEQDVDFRWAHAALRSRGHAVRLRDDGLVPVADLLNWAPKSRCNVRCGTRYLDTSKAGLDGFFACTALGSVDRGAELFTEYISSSERRNSNRTRAGGTGAVFLREYGFVPEDSEALGFLAPNCGGRGLACAAAAAEVAELERHFGDVEGFLAAGLQNSSQLEELAEREAVAPALRQLARLEGRALRRVAKELARRDEPRRLYRRWRGDLADPGPAAFRTAEARRLWLLLRDAAAFETAAWDAAVQEAGRLLLEPETWDDLLAIEVLSSHHDFSAALELRCRALRRAELEAPPANPGLRCALAAQALLNDFAWPASESEALLAAESADASVRAMYVPTHASELEDLCPRAAALQAERDWEVGESIQSCAGSSAHAESVEELYSKHPYPSWRRFASSQTSRPKTRVRSLLAGVGTGKAILAHLEHFEPEEILAVDLSESSLRVAKRQLLALGFDLSKVSLRKCDLFSLEDSERFDVIESVGVVHHLPDPRAGLRKLRQLLAVEGTLVLGLYSRTARRSVNVVRALAQEAVAARGAVSVAEVEAARMGGYWRMV</sequence>
<dbReference type="GO" id="GO:0016279">
    <property type="term" value="F:protein-lysine N-methyltransferase activity"/>
    <property type="evidence" value="ECO:0007669"/>
    <property type="project" value="TreeGrafter"/>
</dbReference>
<dbReference type="InterPro" id="IPR050600">
    <property type="entry name" value="SETD3_SETD6_MTase"/>
</dbReference>
<dbReference type="Pfam" id="PF08242">
    <property type="entry name" value="Methyltransf_12"/>
    <property type="match status" value="1"/>
</dbReference>
<dbReference type="Gene3D" id="3.40.50.150">
    <property type="entry name" value="Vaccinia Virus protein VP39"/>
    <property type="match status" value="1"/>
</dbReference>
<comment type="caution">
    <text evidence="2">The sequence shown here is derived from an EMBL/GenBank/DDBJ whole genome shotgun (WGS) entry which is preliminary data.</text>
</comment>
<proteinExistence type="predicted"/>
<dbReference type="CDD" id="cd02440">
    <property type="entry name" value="AdoMet_MTases"/>
    <property type="match status" value="1"/>
</dbReference>
<dbReference type="InterPro" id="IPR046341">
    <property type="entry name" value="SET_dom_sf"/>
</dbReference>
<dbReference type="PANTHER" id="PTHR13271:SF140">
    <property type="entry name" value="SET DOMAIN-CONTAINING PROTEIN"/>
    <property type="match status" value="1"/>
</dbReference>
<dbReference type="CDD" id="cd10527">
    <property type="entry name" value="SET_LSMT"/>
    <property type="match status" value="1"/>
</dbReference>
<dbReference type="AlphaFoldDB" id="A0AA36NEG3"/>
<dbReference type="SUPFAM" id="SSF82199">
    <property type="entry name" value="SET domain"/>
    <property type="match status" value="1"/>
</dbReference>
<feature type="domain" description="Methyltransferase type 12" evidence="1">
    <location>
        <begin position="578"/>
        <end position="673"/>
    </location>
</feature>
<organism evidence="2 3">
    <name type="scientific">Effrenium voratum</name>
    <dbReference type="NCBI Taxonomy" id="2562239"/>
    <lineage>
        <taxon>Eukaryota</taxon>
        <taxon>Sar</taxon>
        <taxon>Alveolata</taxon>
        <taxon>Dinophyceae</taxon>
        <taxon>Suessiales</taxon>
        <taxon>Symbiodiniaceae</taxon>
        <taxon>Effrenium</taxon>
    </lineage>
</organism>
<dbReference type="Gene3D" id="3.90.1410.10">
    <property type="entry name" value="set domain protein methyltransferase, domain 1"/>
    <property type="match status" value="1"/>
</dbReference>
<evidence type="ECO:0000259" key="1">
    <source>
        <dbReference type="Pfam" id="PF08242"/>
    </source>
</evidence>